<name>A0A8S5QUT0_9CAUD</name>
<dbReference type="Gene3D" id="3.40.50.300">
    <property type="entry name" value="P-loop containing nucleotide triphosphate hydrolases"/>
    <property type="match status" value="1"/>
</dbReference>
<dbReference type="InterPro" id="IPR002611">
    <property type="entry name" value="IstB_ATP-bd"/>
</dbReference>
<dbReference type="GO" id="GO:0005524">
    <property type="term" value="F:ATP binding"/>
    <property type="evidence" value="ECO:0007669"/>
    <property type="project" value="InterPro"/>
</dbReference>
<organism evidence="2">
    <name type="scientific">Siphoviridae sp. ct5co22</name>
    <dbReference type="NCBI Taxonomy" id="2826294"/>
    <lineage>
        <taxon>Viruses</taxon>
        <taxon>Duplodnaviria</taxon>
        <taxon>Heunggongvirae</taxon>
        <taxon>Uroviricota</taxon>
        <taxon>Caudoviricetes</taxon>
    </lineage>
</organism>
<dbReference type="PANTHER" id="PTHR30050:SF4">
    <property type="entry name" value="ATP-BINDING PROTEIN RV3427C IN INSERTION SEQUENCE-RELATED"/>
    <property type="match status" value="1"/>
</dbReference>
<dbReference type="NCBIfam" id="NF005992">
    <property type="entry name" value="PRK08116.1"/>
    <property type="match status" value="1"/>
</dbReference>
<dbReference type="GO" id="GO:0004386">
    <property type="term" value="F:helicase activity"/>
    <property type="evidence" value="ECO:0007669"/>
    <property type="project" value="UniProtKB-KW"/>
</dbReference>
<protein>
    <submittedName>
        <fullName evidence="2">Replicative helicase</fullName>
    </submittedName>
</protein>
<reference evidence="2" key="1">
    <citation type="journal article" date="2021" name="Proc. Natl. Acad. Sci. U.S.A.">
        <title>A Catalog of Tens of Thousands of Viruses from Human Metagenomes Reveals Hidden Associations with Chronic Diseases.</title>
        <authorList>
            <person name="Tisza M.J."/>
            <person name="Buck C.B."/>
        </authorList>
    </citation>
    <scope>NUCLEOTIDE SEQUENCE</scope>
    <source>
        <strain evidence="2">Ct5co22</strain>
    </source>
</reference>
<accession>A0A8S5QUT0</accession>
<keyword evidence="2" id="KW-0347">Helicase</keyword>
<evidence type="ECO:0000259" key="1">
    <source>
        <dbReference type="Pfam" id="PF01695"/>
    </source>
</evidence>
<keyword evidence="2" id="KW-0378">Hydrolase</keyword>
<keyword evidence="2" id="KW-0547">Nucleotide-binding</keyword>
<proteinExistence type="predicted"/>
<dbReference type="EMBL" id="BK015735">
    <property type="protein sequence ID" value="DAE22577.1"/>
    <property type="molecule type" value="Genomic_DNA"/>
</dbReference>
<dbReference type="PANTHER" id="PTHR30050">
    <property type="entry name" value="CHROMOSOMAL REPLICATION INITIATOR PROTEIN DNAA"/>
    <property type="match status" value="1"/>
</dbReference>
<dbReference type="InterPro" id="IPR027417">
    <property type="entry name" value="P-loop_NTPase"/>
</dbReference>
<dbReference type="Pfam" id="PF01695">
    <property type="entry name" value="IstB_IS21"/>
    <property type="match status" value="1"/>
</dbReference>
<dbReference type="GO" id="GO:0006260">
    <property type="term" value="P:DNA replication"/>
    <property type="evidence" value="ECO:0007669"/>
    <property type="project" value="TreeGrafter"/>
</dbReference>
<feature type="domain" description="IstB-like ATP-binding" evidence="1">
    <location>
        <begin position="120"/>
        <end position="255"/>
    </location>
</feature>
<dbReference type="SUPFAM" id="SSF52540">
    <property type="entry name" value="P-loop containing nucleoside triphosphate hydrolases"/>
    <property type="match status" value="1"/>
</dbReference>
<dbReference type="CDD" id="cd00009">
    <property type="entry name" value="AAA"/>
    <property type="match status" value="1"/>
</dbReference>
<keyword evidence="2" id="KW-0067">ATP-binding</keyword>
<evidence type="ECO:0000313" key="2">
    <source>
        <dbReference type="EMBL" id="DAE22577.1"/>
    </source>
</evidence>
<sequence>MNTESIIDAIARASAQRPAPGDYTKDGLLYCGHCETPKQCRIKFHFGERVVGCQCACEQRRMEAEKKAEAARALDLKIRTLRSNGIRDRNLVDCTFQGAEMSPELEKCRCYVDHWREMREENSGLLLWGGTGNGKTYAAACIVNALIDKGIPAMITSFPRILNAGWDKTQIAEEMRYYQLLVIDDLGAERRSDYALETVYMVIDERYKAQKPLIVTTNLTLDELCKPPSMEYQRIYDRILEMCVPLAFKGSSIRRGRANEKMRKAKLLLEE</sequence>